<proteinExistence type="predicted"/>
<protein>
    <submittedName>
        <fullName evidence="1">Uncharacterized protein</fullName>
    </submittedName>
</protein>
<dbReference type="Proteomes" id="UP001172386">
    <property type="component" value="Unassembled WGS sequence"/>
</dbReference>
<dbReference type="EMBL" id="JAPDRQ010000020">
    <property type="protein sequence ID" value="KAJ9661815.1"/>
    <property type="molecule type" value="Genomic_DNA"/>
</dbReference>
<organism evidence="1 2">
    <name type="scientific">Neophaeococcomyces mojaviensis</name>
    <dbReference type="NCBI Taxonomy" id="3383035"/>
    <lineage>
        <taxon>Eukaryota</taxon>
        <taxon>Fungi</taxon>
        <taxon>Dikarya</taxon>
        <taxon>Ascomycota</taxon>
        <taxon>Pezizomycotina</taxon>
        <taxon>Eurotiomycetes</taxon>
        <taxon>Chaetothyriomycetidae</taxon>
        <taxon>Chaetothyriales</taxon>
        <taxon>Chaetothyriales incertae sedis</taxon>
        <taxon>Neophaeococcomyces</taxon>
    </lineage>
</organism>
<comment type="caution">
    <text evidence="1">The sequence shown here is derived from an EMBL/GenBank/DDBJ whole genome shotgun (WGS) entry which is preliminary data.</text>
</comment>
<keyword evidence="2" id="KW-1185">Reference proteome</keyword>
<gene>
    <name evidence="1" type="ORF">H2198_001780</name>
</gene>
<accession>A0ACC3AGA5</accession>
<evidence type="ECO:0000313" key="1">
    <source>
        <dbReference type="EMBL" id="KAJ9661815.1"/>
    </source>
</evidence>
<evidence type="ECO:0000313" key="2">
    <source>
        <dbReference type="Proteomes" id="UP001172386"/>
    </source>
</evidence>
<sequence>MASAYGLQMAEEDHKKAKSAFEKQQQEAKQQYQQDKEDGMVGDLSFVAWVTINSPRTAAAKQQVDATFANLQAARRQAGQEPLTEEEREEIKEKSLYNIRHPGESL</sequence>
<name>A0ACC3AGA5_9EURO</name>
<reference evidence="1" key="1">
    <citation type="submission" date="2022-10" db="EMBL/GenBank/DDBJ databases">
        <title>Culturing micro-colonial fungi from biological soil crusts in the Mojave desert and describing Neophaeococcomyces mojavensis, and introducing the new genera and species Taxawa tesnikishii.</title>
        <authorList>
            <person name="Kurbessoian T."/>
            <person name="Stajich J.E."/>
        </authorList>
    </citation>
    <scope>NUCLEOTIDE SEQUENCE</scope>
    <source>
        <strain evidence="1">JES_112</strain>
    </source>
</reference>